<dbReference type="KEGG" id="hgi:ABY42_08315"/>
<dbReference type="PATRIC" id="fig|35746.4.peg.1768"/>
<dbReference type="GeneID" id="25245957"/>
<feature type="region of interest" description="Disordered" evidence="1">
    <location>
        <begin position="1"/>
        <end position="37"/>
    </location>
</feature>
<dbReference type="RefSeq" id="WP_050459168.1">
    <property type="nucleotide sequence ID" value="NZ_CP011947.1"/>
</dbReference>
<dbReference type="Proteomes" id="UP000066124">
    <property type="component" value="Chromosome"/>
</dbReference>
<evidence type="ECO:0000256" key="1">
    <source>
        <dbReference type="SAM" id="MobiDB-lite"/>
    </source>
</evidence>
<proteinExistence type="predicted"/>
<dbReference type="AlphaFoldDB" id="A0A0K1IT96"/>
<organism evidence="2 3">
    <name type="scientific">Haloferax gibbonsii</name>
    <dbReference type="NCBI Taxonomy" id="35746"/>
    <lineage>
        <taxon>Archaea</taxon>
        <taxon>Methanobacteriati</taxon>
        <taxon>Methanobacteriota</taxon>
        <taxon>Stenosarchaea group</taxon>
        <taxon>Halobacteria</taxon>
        <taxon>Halobacteriales</taxon>
        <taxon>Haloferacaceae</taxon>
        <taxon>Haloferax</taxon>
    </lineage>
</organism>
<accession>A0A0K1IT96</accession>
<protein>
    <recommendedName>
        <fullName evidence="4">Endonuclease III</fullName>
    </recommendedName>
</protein>
<dbReference type="PANTHER" id="PTHR37460:SF1">
    <property type="entry name" value="ENDONUCLEASE III"/>
    <property type="match status" value="1"/>
</dbReference>
<feature type="compositionally biased region" description="Basic and acidic residues" evidence="1">
    <location>
        <begin position="7"/>
        <end position="16"/>
    </location>
</feature>
<sequence length="181" mass="18824">MTNSRNSPDDDPRNSPDENPTVHSLDPAVLGTDDDPLALGSRSPVGTYALVFDAPAATIDVGALGEHRVSAGAYVYVGSAFGTGGLRRVLRHRRVAAGDHDARHWHVDYLGGHPAVGLARVVCVTDRDVECAVATELASSLGATAVDGFGSSDCSCDAHLARGDSVETATPLVEAAFRSKM</sequence>
<dbReference type="PANTHER" id="PTHR37460">
    <property type="entry name" value="ENDONUCLEASE III"/>
    <property type="match status" value="1"/>
</dbReference>
<gene>
    <name evidence="2" type="ORF">ABY42_08315</name>
</gene>
<dbReference type="InterPro" id="IPR002837">
    <property type="entry name" value="DUF123"/>
</dbReference>
<dbReference type="Pfam" id="PF01986">
    <property type="entry name" value="DUF123"/>
    <property type="match status" value="1"/>
</dbReference>
<evidence type="ECO:0000313" key="3">
    <source>
        <dbReference type="Proteomes" id="UP000066124"/>
    </source>
</evidence>
<dbReference type="EMBL" id="CP011947">
    <property type="protein sequence ID" value="AKU07752.1"/>
    <property type="molecule type" value="Genomic_DNA"/>
</dbReference>
<name>A0A0K1IT96_HALGI</name>
<reference evidence="3" key="1">
    <citation type="journal article" date="2015" name="J. Biotechnol.">
        <title>Complete genome sequence of Haloferax gibbonsii strain ARA6, a potential producer of polyhydroxyalkanoates and halocins isolated from Araruama, Rio de Janeiro, Brasil.</title>
        <authorList>
            <person name="Pinto L.H."/>
            <person name="D'Alincourt Carvalho-Assef A.P."/>
            <person name="Vieira R.P."/>
            <person name="Clementino M.M."/>
            <person name="Albano R.M."/>
        </authorList>
    </citation>
    <scope>NUCLEOTIDE SEQUENCE [LARGE SCALE GENOMIC DNA]</scope>
    <source>
        <strain evidence="3">ARA6</strain>
    </source>
</reference>
<dbReference type="CDD" id="cd10441">
    <property type="entry name" value="GIY-YIG_COG1833"/>
    <property type="match status" value="1"/>
</dbReference>
<evidence type="ECO:0008006" key="4">
    <source>
        <dbReference type="Google" id="ProtNLM"/>
    </source>
</evidence>
<evidence type="ECO:0000313" key="2">
    <source>
        <dbReference type="EMBL" id="AKU07752.1"/>
    </source>
</evidence>